<comment type="caution">
    <text evidence="3">The sequence shown here is derived from an EMBL/GenBank/DDBJ whole genome shotgun (WGS) entry which is preliminary data.</text>
</comment>
<name>A0A0W1JMA5_DESHA</name>
<evidence type="ECO:0000313" key="3">
    <source>
        <dbReference type="EMBL" id="KTE92739.1"/>
    </source>
</evidence>
<evidence type="ECO:0000259" key="2">
    <source>
        <dbReference type="Pfam" id="PF01979"/>
    </source>
</evidence>
<dbReference type="SUPFAM" id="SSF51338">
    <property type="entry name" value="Composite domain of metallo-dependent hydrolases"/>
    <property type="match status" value="1"/>
</dbReference>
<dbReference type="Gene3D" id="3.20.20.140">
    <property type="entry name" value="Metal-dependent hydrolases"/>
    <property type="match status" value="1"/>
</dbReference>
<dbReference type="Pfam" id="PF01979">
    <property type="entry name" value="Amidohydro_1"/>
    <property type="match status" value="1"/>
</dbReference>
<evidence type="ECO:0000256" key="1">
    <source>
        <dbReference type="ARBA" id="ARBA00008829"/>
    </source>
</evidence>
<dbReference type="InterPro" id="IPR011059">
    <property type="entry name" value="Metal-dep_hydrolase_composite"/>
</dbReference>
<dbReference type="GO" id="GO:0004038">
    <property type="term" value="F:allantoinase activity"/>
    <property type="evidence" value="ECO:0007669"/>
    <property type="project" value="TreeGrafter"/>
</dbReference>
<dbReference type="Gene3D" id="2.30.40.10">
    <property type="entry name" value="Urease, subunit C, domain 1"/>
    <property type="match status" value="1"/>
</dbReference>
<keyword evidence="3" id="KW-0378">Hydrolase</keyword>
<dbReference type="AlphaFoldDB" id="A0A0W1JMA5"/>
<dbReference type="SUPFAM" id="SSF51556">
    <property type="entry name" value="Metallo-dependent hydrolases"/>
    <property type="match status" value="1"/>
</dbReference>
<accession>A0A0W1JMA5</accession>
<dbReference type="PANTHER" id="PTHR43668">
    <property type="entry name" value="ALLANTOINASE"/>
    <property type="match status" value="1"/>
</dbReference>
<feature type="domain" description="Amidohydrolase-related" evidence="2">
    <location>
        <begin position="52"/>
        <end position="426"/>
    </location>
</feature>
<dbReference type="EMBL" id="LOCK01000011">
    <property type="protein sequence ID" value="KTE92739.1"/>
    <property type="molecule type" value="Genomic_DNA"/>
</dbReference>
<dbReference type="FunFam" id="3.20.20.140:FF:000174">
    <property type="entry name" value="Dihydropyrimidinase-related protein 2"/>
    <property type="match status" value="1"/>
</dbReference>
<dbReference type="RefSeq" id="WP_005807812.1">
    <property type="nucleotide sequence ID" value="NZ_CABKQQ010000002.1"/>
</dbReference>
<organism evidence="3 4">
    <name type="scientific">Desulfitobacterium hafniense</name>
    <name type="common">Desulfitobacterium frappieri</name>
    <dbReference type="NCBI Taxonomy" id="49338"/>
    <lineage>
        <taxon>Bacteria</taxon>
        <taxon>Bacillati</taxon>
        <taxon>Bacillota</taxon>
        <taxon>Clostridia</taxon>
        <taxon>Eubacteriales</taxon>
        <taxon>Desulfitobacteriaceae</taxon>
        <taxon>Desulfitobacterium</taxon>
    </lineage>
</organism>
<dbReference type="GO" id="GO:0005737">
    <property type="term" value="C:cytoplasm"/>
    <property type="evidence" value="ECO:0007669"/>
    <property type="project" value="TreeGrafter"/>
</dbReference>
<gene>
    <name evidence="3" type="ORF">AT727_17570</name>
</gene>
<evidence type="ECO:0000313" key="4">
    <source>
        <dbReference type="Proteomes" id="UP000054623"/>
    </source>
</evidence>
<dbReference type="OrthoDB" id="9765462at2"/>
<dbReference type="GO" id="GO:0006145">
    <property type="term" value="P:purine nucleobase catabolic process"/>
    <property type="evidence" value="ECO:0007669"/>
    <property type="project" value="TreeGrafter"/>
</dbReference>
<reference evidence="3 4" key="1">
    <citation type="submission" date="2015-12" db="EMBL/GenBank/DDBJ databases">
        <title>Draft Genome Sequence of Desulfitobacterium hafniense Strain DH, a Sulfate-reducing Bacterium Isolated from Paddy Soils.</title>
        <authorList>
            <person name="Bao P."/>
            <person name="Zhang X."/>
            <person name="Li G."/>
        </authorList>
    </citation>
    <scope>NUCLEOTIDE SEQUENCE [LARGE SCALE GENOMIC DNA]</scope>
    <source>
        <strain evidence="3 4">DH</strain>
    </source>
</reference>
<dbReference type="InterPro" id="IPR006680">
    <property type="entry name" value="Amidohydro-rel"/>
</dbReference>
<dbReference type="PANTHER" id="PTHR43668:SF2">
    <property type="entry name" value="ALLANTOINASE"/>
    <property type="match status" value="1"/>
</dbReference>
<protein>
    <submittedName>
        <fullName evidence="3">Amidohydrolase</fullName>
    </submittedName>
</protein>
<proteinExistence type="inferred from homology"/>
<dbReference type="Proteomes" id="UP000054623">
    <property type="component" value="Unassembled WGS sequence"/>
</dbReference>
<dbReference type="InterPro" id="IPR032466">
    <property type="entry name" value="Metal_Hydrolase"/>
</dbReference>
<dbReference type="InterPro" id="IPR050138">
    <property type="entry name" value="DHOase/Allantoinase_Hydrolase"/>
</dbReference>
<comment type="similarity">
    <text evidence="1">Belongs to the metallo-dependent hydrolases superfamily. Hydantoinase/dihydropyrimidinase family.</text>
</comment>
<sequence>MNLDRALTNGTVVTPFGRFKGSIGIREGKIACITENTAELRAGEIIDAGGKFIIPGAIDTHIHFQDPGRIYREDFEHATAACACGGITTGMAMPTTNLVDVEGYKFNTQTYEGRGYIDYALHGAGRPSNVDQVEDLWTQTGITAIKMFMTYEERVDDATLWEILETLSRHDGLSIIHAENETLIKLFERRLQKQGRKDPMAHNESRPELVEIEAIRRVAYLVEQTNSKAVIAHVSSAAGLEEIKKAQQRGVRIWAESCPHFFTFVREDTEEQGPFLAFTPVMRGEDNRLKMWELLEKGYIDVIGSDHCPAEKWEKEVALNDIWKTHYGIPGLEVYLPSLLDGVNKGLVSLEKVVAATSYNAARIYGLYPRKGVIQPGADADLVVLDMDLEKKFTEADLKSKCPWSPYFGRIFKGWPILTLVRGEVVAKDGNVIGKLGHGKLVIRNK</sequence>